<evidence type="ECO:0000313" key="6">
    <source>
        <dbReference type="Proteomes" id="UP001549920"/>
    </source>
</evidence>
<evidence type="ECO:0000313" key="5">
    <source>
        <dbReference type="EMBL" id="KAL0869089.1"/>
    </source>
</evidence>
<evidence type="ECO:0000256" key="3">
    <source>
        <dbReference type="SAM" id="MobiDB-lite"/>
    </source>
</evidence>
<dbReference type="PANTHER" id="PTHR12499:SF0">
    <property type="entry name" value="OPTIC ATROPHY 3 PROTEIN"/>
    <property type="match status" value="1"/>
</dbReference>
<dbReference type="Proteomes" id="UP001549921">
    <property type="component" value="Unassembled WGS sequence"/>
</dbReference>
<keyword evidence="2" id="KW-0175">Coiled coil</keyword>
<proteinExistence type="inferred from homology"/>
<gene>
    <name evidence="5" type="ORF">ABMA27_007397</name>
    <name evidence="4" type="ORF">ABMA28_007696</name>
</gene>
<protein>
    <recommendedName>
        <fullName evidence="8">OPA3-like protein</fullName>
    </recommendedName>
</protein>
<feature type="compositionally biased region" description="Low complexity" evidence="3">
    <location>
        <begin position="155"/>
        <end position="166"/>
    </location>
</feature>
<organism evidence="4 7">
    <name type="scientific">Loxostege sticticalis</name>
    <name type="common">Beet webworm moth</name>
    <dbReference type="NCBI Taxonomy" id="481309"/>
    <lineage>
        <taxon>Eukaryota</taxon>
        <taxon>Metazoa</taxon>
        <taxon>Ecdysozoa</taxon>
        <taxon>Arthropoda</taxon>
        <taxon>Hexapoda</taxon>
        <taxon>Insecta</taxon>
        <taxon>Pterygota</taxon>
        <taxon>Neoptera</taxon>
        <taxon>Endopterygota</taxon>
        <taxon>Lepidoptera</taxon>
        <taxon>Glossata</taxon>
        <taxon>Ditrysia</taxon>
        <taxon>Pyraloidea</taxon>
        <taxon>Crambidae</taxon>
        <taxon>Pyraustinae</taxon>
        <taxon>Loxostege</taxon>
    </lineage>
</organism>
<keyword evidence="6" id="KW-1185">Reference proteome</keyword>
<dbReference type="PANTHER" id="PTHR12499">
    <property type="entry name" value="OPTIC ATROPHY 3 PROTEIN OPA3"/>
    <property type="match status" value="1"/>
</dbReference>
<dbReference type="InterPro" id="IPR010754">
    <property type="entry name" value="OPA3-like"/>
</dbReference>
<comment type="caution">
    <text evidence="4">The sequence shown here is derived from an EMBL/GenBank/DDBJ whole genome shotgun (WGS) entry which is preliminary data.</text>
</comment>
<evidence type="ECO:0000313" key="7">
    <source>
        <dbReference type="Proteomes" id="UP001549921"/>
    </source>
</evidence>
<dbReference type="Proteomes" id="UP001549920">
    <property type="component" value="Unassembled WGS sequence"/>
</dbReference>
<name>A0ABD0SKP1_LOXSC</name>
<feature type="region of interest" description="Disordered" evidence="3">
    <location>
        <begin position="152"/>
        <end position="180"/>
    </location>
</feature>
<dbReference type="AlphaFoldDB" id="A0ABD0SKP1"/>
<reference evidence="6 7" key="1">
    <citation type="submission" date="2024-06" db="EMBL/GenBank/DDBJ databases">
        <title>A chromosome-level genome assembly of beet webworm, Loxostege sticticalis.</title>
        <authorList>
            <person name="Zhang Y."/>
        </authorList>
    </citation>
    <scope>NUCLEOTIDE SEQUENCE [LARGE SCALE GENOMIC DNA]</scope>
    <source>
        <strain evidence="5">AQ026</strain>
        <strain evidence="4">AQ028</strain>
        <tissue evidence="4">Male pupae</tissue>
        <tissue evidence="5">Whole body</tissue>
    </source>
</reference>
<dbReference type="Pfam" id="PF07047">
    <property type="entry name" value="OPA3"/>
    <property type="match status" value="1"/>
</dbReference>
<evidence type="ECO:0000256" key="2">
    <source>
        <dbReference type="ARBA" id="ARBA00023054"/>
    </source>
</evidence>
<evidence type="ECO:0008006" key="8">
    <source>
        <dbReference type="Google" id="ProtNLM"/>
    </source>
</evidence>
<sequence>MVVGAFPIAKLSVLLIKQISKPIANVCKERAKNNPFFRTYVCMPPAQFYNWCEVKAKMWILNLGKPVNIPVLSQEMAIELGANLLGETVIFVIGAGLLVFEYNRQSKKETAKEAKREEEMKHITSTITDLYFTVQQQQTQLREMERVIHSISGKKPSINPPISNEPSKPPPTGSSSSPKVQNLNNIKQEIEITTAHTPYPNMGVILQSLNYIQMDVFSSLFPENGSKKEENVEEKPQNLFRREPALLSETLYNIENNFRSLF</sequence>
<evidence type="ECO:0000256" key="1">
    <source>
        <dbReference type="ARBA" id="ARBA00007584"/>
    </source>
</evidence>
<evidence type="ECO:0000313" key="4">
    <source>
        <dbReference type="EMBL" id="KAL0819614.1"/>
    </source>
</evidence>
<dbReference type="EMBL" id="JBEUOH010000020">
    <property type="protein sequence ID" value="KAL0869089.1"/>
    <property type="molecule type" value="Genomic_DNA"/>
</dbReference>
<comment type="similarity">
    <text evidence="1">Belongs to the OPA3 family.</text>
</comment>
<accession>A0ABD0SKP1</accession>
<dbReference type="EMBL" id="JBEDNZ010000020">
    <property type="protein sequence ID" value="KAL0819614.1"/>
    <property type="molecule type" value="Genomic_DNA"/>
</dbReference>